<proteinExistence type="predicted"/>
<evidence type="ECO:0000313" key="1">
    <source>
        <dbReference type="EMBL" id="GAA5507359.1"/>
    </source>
</evidence>
<dbReference type="Gene3D" id="3.40.50.150">
    <property type="entry name" value="Vaccinia Virus protein VP39"/>
    <property type="match status" value="1"/>
</dbReference>
<dbReference type="EMBL" id="BAABRO010000005">
    <property type="protein sequence ID" value="GAA5507359.1"/>
    <property type="molecule type" value="Genomic_DNA"/>
</dbReference>
<dbReference type="Proteomes" id="UP001416858">
    <property type="component" value="Unassembled WGS sequence"/>
</dbReference>
<dbReference type="RefSeq" id="WP_345684229.1">
    <property type="nucleotide sequence ID" value="NZ_BAABRO010000005.1"/>
</dbReference>
<dbReference type="InterPro" id="IPR029063">
    <property type="entry name" value="SAM-dependent_MTases_sf"/>
</dbReference>
<sequence>MATLTQLANQFNSDKGDQVRCCHRYTTLYETIFEPYRDRPISILEIGLQRETTQHQLDCPSLRMWLEFFPQAKIAGFDLTDFSEVDIPRAKTYQGDQSDANRLREVAEDAGPFDIIIDDGSHASAHQQITLGTLWPYLNPGGLFVIEDAHWQPQRDVERREGTETMLSIFKRFSIYGEPIESPYLSDERCHELEQDIVRCTFSHPFVDERTKPQKRSMIREVARRVLKGKKRYSDQRLFKLIVLEKRGTADQSRGLETTAVQMTCDSV</sequence>
<name>A0ABP9VQB1_9BACT</name>
<evidence type="ECO:0000313" key="2">
    <source>
        <dbReference type="Proteomes" id="UP001416858"/>
    </source>
</evidence>
<comment type="caution">
    <text evidence="1">The sequence shown here is derived from an EMBL/GenBank/DDBJ whole genome shotgun (WGS) entry which is preliminary data.</text>
</comment>
<reference evidence="1 2" key="1">
    <citation type="submission" date="2024-02" db="EMBL/GenBank/DDBJ databases">
        <title>Rhodopirellula caenicola NBRC 110016.</title>
        <authorList>
            <person name="Ichikawa N."/>
            <person name="Katano-Makiyama Y."/>
            <person name="Hidaka K."/>
        </authorList>
    </citation>
    <scope>NUCLEOTIDE SEQUENCE [LARGE SCALE GENOMIC DNA]</scope>
    <source>
        <strain evidence="1 2">NBRC 110016</strain>
    </source>
</reference>
<organism evidence="1 2">
    <name type="scientific">Novipirellula caenicola</name>
    <dbReference type="NCBI Taxonomy" id="1536901"/>
    <lineage>
        <taxon>Bacteria</taxon>
        <taxon>Pseudomonadati</taxon>
        <taxon>Planctomycetota</taxon>
        <taxon>Planctomycetia</taxon>
        <taxon>Pirellulales</taxon>
        <taxon>Pirellulaceae</taxon>
        <taxon>Novipirellula</taxon>
    </lineage>
</organism>
<dbReference type="SUPFAM" id="SSF53335">
    <property type="entry name" value="S-adenosyl-L-methionine-dependent methyltransferases"/>
    <property type="match status" value="1"/>
</dbReference>
<keyword evidence="2" id="KW-1185">Reference proteome</keyword>
<protein>
    <submittedName>
        <fullName evidence="1">8-demethyl-8-alpha-L-rhamnosyl tetracenomycin-C 2'-O-methyltransferase</fullName>
    </submittedName>
</protein>
<accession>A0ABP9VQB1</accession>
<gene>
    <name evidence="1" type="primary">elmMI</name>
    <name evidence="1" type="ORF">Rcae01_02814</name>
</gene>